<evidence type="ECO:0000313" key="1">
    <source>
        <dbReference type="EMBL" id="PTQ94120.1"/>
    </source>
</evidence>
<sequence length="134" mass="15082">MNFKTTAGLLAIVMLFITACTGGLSADKLYGKWNYVKVDHPKGDATDTVNNDELEANKPYILFKKNDQLEMWWGGKLLSHGSFKTEGKNIQYTEQLPGGQSRTFPFWVSQLDSKTIVFETLDKEGSRVTANKQQ</sequence>
<proteinExistence type="predicted"/>
<gene>
    <name evidence="1" type="ORF">C8P68_107185</name>
</gene>
<dbReference type="PROSITE" id="PS51257">
    <property type="entry name" value="PROKAR_LIPOPROTEIN"/>
    <property type="match status" value="1"/>
</dbReference>
<comment type="caution">
    <text evidence="1">The sequence shown here is derived from an EMBL/GenBank/DDBJ whole genome shotgun (WGS) entry which is preliminary data.</text>
</comment>
<protein>
    <recommendedName>
        <fullName evidence="3">Lipocalin-like protein</fullName>
    </recommendedName>
</protein>
<dbReference type="Proteomes" id="UP000244168">
    <property type="component" value="Unassembled WGS sequence"/>
</dbReference>
<dbReference type="AlphaFoldDB" id="A0A2T5J6F5"/>
<evidence type="ECO:0008006" key="3">
    <source>
        <dbReference type="Google" id="ProtNLM"/>
    </source>
</evidence>
<accession>A0A2T5J6F5</accession>
<name>A0A2T5J6F5_9SPHI</name>
<reference evidence="1 2" key="1">
    <citation type="submission" date="2018-04" db="EMBL/GenBank/DDBJ databases">
        <title>Genomic Encyclopedia of Archaeal and Bacterial Type Strains, Phase II (KMG-II): from individual species to whole genera.</title>
        <authorList>
            <person name="Goeker M."/>
        </authorList>
    </citation>
    <scope>NUCLEOTIDE SEQUENCE [LARGE SCALE GENOMIC DNA]</scope>
    <source>
        <strain evidence="1 2">DSM 26809</strain>
    </source>
</reference>
<evidence type="ECO:0000313" key="2">
    <source>
        <dbReference type="Proteomes" id="UP000244168"/>
    </source>
</evidence>
<keyword evidence="2" id="KW-1185">Reference proteome</keyword>
<organism evidence="1 2">
    <name type="scientific">Mucilaginibacter yixingensis</name>
    <dbReference type="NCBI Taxonomy" id="1295612"/>
    <lineage>
        <taxon>Bacteria</taxon>
        <taxon>Pseudomonadati</taxon>
        <taxon>Bacteroidota</taxon>
        <taxon>Sphingobacteriia</taxon>
        <taxon>Sphingobacteriales</taxon>
        <taxon>Sphingobacteriaceae</taxon>
        <taxon>Mucilaginibacter</taxon>
    </lineage>
</organism>
<dbReference type="EMBL" id="QAOQ01000007">
    <property type="protein sequence ID" value="PTQ94120.1"/>
    <property type="molecule type" value="Genomic_DNA"/>
</dbReference>